<reference evidence="2 3" key="2">
    <citation type="submission" date="2018-11" db="EMBL/GenBank/DDBJ databases">
        <authorList>
            <consortium name="Pathogen Informatics"/>
        </authorList>
    </citation>
    <scope>NUCLEOTIDE SEQUENCE [LARGE SCALE GENOMIC DNA]</scope>
</reference>
<evidence type="ECO:0000313" key="3">
    <source>
        <dbReference type="Proteomes" id="UP000271098"/>
    </source>
</evidence>
<sequence length="333" mass="37586">NRLSVNSTLPISTRTRIKPLLLVEGSDYKWFSGFGRAFVLKCLDNGLIVFAGCRTVEGVKSLTEECNGRGGNLHAFELDVTSDESVQNAKNYVEEQLQRADKSLHAIVNNAGVQCQCFFDDMLSIEDYRDAMEVNAYGVIRVTKAFKQMIKRNKGRIIVCTSSSVRFPSPGLGPYTFSKAAVNGYLQVIRHELRPFGVTVITIEPGIFRTPMNDIPKMMRMMNDIWAKTDRALKKEYGEYWFSRGKRIYIKLREGAPEDLTAVGDAYLHAVLAKYPYRNYSVGLDACLLYVEFDPYSIPAIFMVTDQATRNCDANTSVDDRRSNSGYSRSLTF</sequence>
<dbReference type="WBParaSite" id="GPUH_0001330501-mRNA-1">
    <property type="protein sequence ID" value="GPUH_0001330501-mRNA-1"/>
    <property type="gene ID" value="GPUH_0001330501"/>
</dbReference>
<dbReference type="Pfam" id="PF00106">
    <property type="entry name" value="adh_short"/>
    <property type="match status" value="1"/>
</dbReference>
<dbReference type="AlphaFoldDB" id="A0A183DX49"/>
<dbReference type="Gene3D" id="3.40.50.720">
    <property type="entry name" value="NAD(P)-binding Rossmann-like Domain"/>
    <property type="match status" value="1"/>
</dbReference>
<reference evidence="4" key="1">
    <citation type="submission" date="2016-06" db="UniProtKB">
        <authorList>
            <consortium name="WormBaseParasite"/>
        </authorList>
    </citation>
    <scope>IDENTIFICATION</scope>
</reference>
<organism evidence="4">
    <name type="scientific">Gongylonema pulchrum</name>
    <dbReference type="NCBI Taxonomy" id="637853"/>
    <lineage>
        <taxon>Eukaryota</taxon>
        <taxon>Metazoa</taxon>
        <taxon>Ecdysozoa</taxon>
        <taxon>Nematoda</taxon>
        <taxon>Chromadorea</taxon>
        <taxon>Rhabditida</taxon>
        <taxon>Spirurina</taxon>
        <taxon>Spiruromorpha</taxon>
        <taxon>Spiruroidea</taxon>
        <taxon>Gongylonematidae</taxon>
        <taxon>Gongylonema</taxon>
    </lineage>
</organism>
<dbReference type="InterPro" id="IPR002347">
    <property type="entry name" value="SDR_fam"/>
</dbReference>
<dbReference type="GO" id="GO:0016491">
    <property type="term" value="F:oxidoreductase activity"/>
    <property type="evidence" value="ECO:0007669"/>
    <property type="project" value="TreeGrafter"/>
</dbReference>
<gene>
    <name evidence="2" type="ORF">GPUH_LOCUS13290</name>
</gene>
<dbReference type="PRINTS" id="PR00081">
    <property type="entry name" value="GDHRDH"/>
</dbReference>
<feature type="region of interest" description="Disordered" evidence="1">
    <location>
        <begin position="314"/>
        <end position="333"/>
    </location>
</feature>
<dbReference type="InterPro" id="IPR036291">
    <property type="entry name" value="NAD(P)-bd_dom_sf"/>
</dbReference>
<evidence type="ECO:0000313" key="2">
    <source>
        <dbReference type="EMBL" id="VDN21991.1"/>
    </source>
</evidence>
<dbReference type="Proteomes" id="UP000271098">
    <property type="component" value="Unassembled WGS sequence"/>
</dbReference>
<proteinExistence type="predicted"/>
<dbReference type="EMBL" id="UYRT01080084">
    <property type="protein sequence ID" value="VDN21991.1"/>
    <property type="molecule type" value="Genomic_DNA"/>
</dbReference>
<protein>
    <submittedName>
        <fullName evidence="4">Dehydrogenase</fullName>
    </submittedName>
</protein>
<dbReference type="PANTHER" id="PTHR43313">
    <property type="entry name" value="SHORT-CHAIN DEHYDROGENASE/REDUCTASE FAMILY 9C"/>
    <property type="match status" value="1"/>
</dbReference>
<dbReference type="SUPFAM" id="SSF51735">
    <property type="entry name" value="NAD(P)-binding Rossmann-fold domains"/>
    <property type="match status" value="1"/>
</dbReference>
<dbReference type="OrthoDB" id="294295at2759"/>
<evidence type="ECO:0000313" key="4">
    <source>
        <dbReference type="WBParaSite" id="GPUH_0001330501-mRNA-1"/>
    </source>
</evidence>
<feature type="compositionally biased region" description="Polar residues" evidence="1">
    <location>
        <begin position="324"/>
        <end position="333"/>
    </location>
</feature>
<dbReference type="GO" id="GO:0008202">
    <property type="term" value="P:steroid metabolic process"/>
    <property type="evidence" value="ECO:0007669"/>
    <property type="project" value="TreeGrafter"/>
</dbReference>
<keyword evidence="3" id="KW-1185">Reference proteome</keyword>
<accession>A0A183DX49</accession>
<name>A0A183DX49_9BILA</name>
<dbReference type="PANTHER" id="PTHR43313:SF7">
    <property type="entry name" value="17-BETA-HYDROXYSTEROID DEHYDROGENASE TYPE 6"/>
    <property type="match status" value="1"/>
</dbReference>
<evidence type="ECO:0000256" key="1">
    <source>
        <dbReference type="SAM" id="MobiDB-lite"/>
    </source>
</evidence>